<sequence>MVSANAWMAQPRGFDLVTGEDEADVRERLRNGAKGFPAARVNLLASTPRSLTQAASRPKAARPGRAHQPAPAAETAERTAHG</sequence>
<comment type="caution">
    <text evidence="2">The sequence shown here is derived from an EMBL/GenBank/DDBJ whole genome shotgun (WGS) entry which is preliminary data.</text>
</comment>
<organism evidence="2 3">
    <name type="scientific">Micromonospora costi</name>
    <dbReference type="NCBI Taxonomy" id="1530042"/>
    <lineage>
        <taxon>Bacteria</taxon>
        <taxon>Bacillati</taxon>
        <taxon>Actinomycetota</taxon>
        <taxon>Actinomycetes</taxon>
        <taxon>Micromonosporales</taxon>
        <taxon>Micromonosporaceae</taxon>
        <taxon>Micromonospora</taxon>
    </lineage>
</organism>
<gene>
    <name evidence="2" type="ORF">D7193_11025</name>
</gene>
<reference evidence="2 3" key="1">
    <citation type="journal article" date="2015" name="Int. J. Syst. Evol. Microbiol.">
        <title>Micromonospora costi sp. nov., isolated from a leaf of Costus speciosus.</title>
        <authorList>
            <person name="Thawai C."/>
        </authorList>
    </citation>
    <scope>NUCLEOTIDE SEQUENCE [LARGE SCALE GENOMIC DNA]</scope>
    <source>
        <strain evidence="2 3">CS1-12</strain>
    </source>
</reference>
<proteinExistence type="predicted"/>
<feature type="compositionally biased region" description="Polar residues" evidence="1">
    <location>
        <begin position="45"/>
        <end position="55"/>
    </location>
</feature>
<evidence type="ECO:0000313" key="3">
    <source>
        <dbReference type="Proteomes" id="UP000279968"/>
    </source>
</evidence>
<protein>
    <submittedName>
        <fullName evidence="2">Uncharacterized protein</fullName>
    </submittedName>
</protein>
<evidence type="ECO:0000313" key="2">
    <source>
        <dbReference type="EMBL" id="RKN55233.1"/>
    </source>
</evidence>
<keyword evidence="3" id="KW-1185">Reference proteome</keyword>
<feature type="region of interest" description="Disordered" evidence="1">
    <location>
        <begin position="45"/>
        <end position="82"/>
    </location>
</feature>
<name>A0A3B0A3X6_9ACTN</name>
<dbReference type="Proteomes" id="UP000279968">
    <property type="component" value="Unassembled WGS sequence"/>
</dbReference>
<evidence type="ECO:0000256" key="1">
    <source>
        <dbReference type="SAM" id="MobiDB-lite"/>
    </source>
</evidence>
<dbReference type="EMBL" id="RBAN01000002">
    <property type="protein sequence ID" value="RKN55233.1"/>
    <property type="molecule type" value="Genomic_DNA"/>
</dbReference>
<dbReference type="AlphaFoldDB" id="A0A3B0A3X6"/>
<accession>A0A3B0A3X6</accession>